<reference evidence="4 5" key="1">
    <citation type="submission" date="2020-02" db="EMBL/GenBank/DDBJ databases">
        <authorList>
            <person name="Ferguson B K."/>
        </authorList>
    </citation>
    <scope>NUCLEOTIDE SEQUENCE [LARGE SCALE GENOMIC DNA]</scope>
</reference>
<dbReference type="EMBL" id="CADCXU010024181">
    <property type="protein sequence ID" value="CAB0011459.1"/>
    <property type="molecule type" value="Genomic_DNA"/>
</dbReference>
<dbReference type="PANTHER" id="PTHR13542">
    <property type="entry name" value="LSM12 HOMOLOG"/>
    <property type="match status" value="1"/>
</dbReference>
<dbReference type="InterPro" id="IPR047574">
    <property type="entry name" value="AD"/>
</dbReference>
<gene>
    <name evidence="4" type="ORF">NTEN_LOCUS16402</name>
</gene>
<dbReference type="CDD" id="cd01735">
    <property type="entry name" value="LSm12_N"/>
    <property type="match status" value="1"/>
</dbReference>
<dbReference type="Proteomes" id="UP000479000">
    <property type="component" value="Unassembled WGS sequence"/>
</dbReference>
<dbReference type="OrthoDB" id="1057137at2759"/>
<dbReference type="InterPro" id="IPR039683">
    <property type="entry name" value="Lsm12-like"/>
</dbReference>
<keyword evidence="5" id="KW-1185">Reference proteome</keyword>
<dbReference type="Pfam" id="PF21166">
    <property type="entry name" value="LSM12_LSM"/>
    <property type="match status" value="1"/>
</dbReference>
<feature type="domain" description="Sm" evidence="3">
    <location>
        <begin position="1"/>
        <end position="71"/>
    </location>
</feature>
<evidence type="ECO:0000313" key="4">
    <source>
        <dbReference type="EMBL" id="CAB0011459.1"/>
    </source>
</evidence>
<accession>A0A6H5H7D2</accession>
<sequence>MAGVSDCFAIGSIVACKTCYNTVVEGEVQAFDPQTKMLVLKCAASNRRPSQNDVYILNLSLVSDVQVKKEVTTPPEPAKQLNLKRLNDRVRKNVDSKKNLVDALRAGVTQEGLMLFNTIEKTISDVTWDGPNIVIWNQVKITPPYKADNIQGDARACGHIRKIVQFTVCSQMSRKSHDGYGRSIVSADGRIICPLGPSGFHLFFSTLSFFLFVITCCPSISSVSERFASDVVKFGITKGMGVVLT</sequence>
<dbReference type="InterPro" id="IPR047575">
    <property type="entry name" value="Sm"/>
</dbReference>
<dbReference type="SMART" id="SM00995">
    <property type="entry name" value="AD"/>
    <property type="match status" value="1"/>
</dbReference>
<dbReference type="AlphaFoldDB" id="A0A6H5H7D2"/>
<evidence type="ECO:0000256" key="1">
    <source>
        <dbReference type="ARBA" id="ARBA00006359"/>
    </source>
</evidence>
<evidence type="ECO:0000259" key="2">
    <source>
        <dbReference type="PROSITE" id="PS52001"/>
    </source>
</evidence>
<protein>
    <submittedName>
        <fullName evidence="4">Uncharacterized protein</fullName>
    </submittedName>
</protein>
<dbReference type="PROSITE" id="PS52002">
    <property type="entry name" value="SM"/>
    <property type="match status" value="1"/>
</dbReference>
<organism evidence="4 5">
    <name type="scientific">Nesidiocoris tenuis</name>
    <dbReference type="NCBI Taxonomy" id="355587"/>
    <lineage>
        <taxon>Eukaryota</taxon>
        <taxon>Metazoa</taxon>
        <taxon>Ecdysozoa</taxon>
        <taxon>Arthropoda</taxon>
        <taxon>Hexapoda</taxon>
        <taxon>Insecta</taxon>
        <taxon>Pterygota</taxon>
        <taxon>Neoptera</taxon>
        <taxon>Paraneoptera</taxon>
        <taxon>Hemiptera</taxon>
        <taxon>Heteroptera</taxon>
        <taxon>Panheteroptera</taxon>
        <taxon>Cimicomorpha</taxon>
        <taxon>Miridae</taxon>
        <taxon>Dicyphina</taxon>
        <taxon>Nesidiocoris</taxon>
    </lineage>
</organism>
<dbReference type="PROSITE" id="PS52001">
    <property type="entry name" value="AD"/>
    <property type="match status" value="1"/>
</dbReference>
<proteinExistence type="inferred from homology"/>
<dbReference type="Pfam" id="PF09793">
    <property type="entry name" value="AD"/>
    <property type="match status" value="1"/>
</dbReference>
<evidence type="ECO:0000313" key="5">
    <source>
        <dbReference type="Proteomes" id="UP000479000"/>
    </source>
</evidence>
<dbReference type="InterPro" id="IPR048478">
    <property type="entry name" value="LSM12_LSM"/>
</dbReference>
<name>A0A6H5H7D2_9HEMI</name>
<comment type="similarity">
    <text evidence="1">Belongs to the LSM12 family.</text>
</comment>
<evidence type="ECO:0000259" key="3">
    <source>
        <dbReference type="PROSITE" id="PS52002"/>
    </source>
</evidence>
<feature type="domain" description="AD" evidence="2">
    <location>
        <begin position="79"/>
        <end position="172"/>
    </location>
</feature>
<dbReference type="GO" id="GO:0003723">
    <property type="term" value="F:RNA binding"/>
    <property type="evidence" value="ECO:0007669"/>
    <property type="project" value="InterPro"/>
</dbReference>
<dbReference type="InterPro" id="IPR019181">
    <property type="entry name" value="LSM12_ABD"/>
</dbReference>